<dbReference type="Gene3D" id="3.40.50.620">
    <property type="entry name" value="HUPs"/>
    <property type="match status" value="1"/>
</dbReference>
<evidence type="ECO:0008006" key="4">
    <source>
        <dbReference type="Google" id="ProtNLM"/>
    </source>
</evidence>
<dbReference type="GeneID" id="87843487"/>
<name>A0AAE0HJG1_9PEZI</name>
<accession>A0AAE0HJG1</accession>
<feature type="compositionally biased region" description="Basic residues" evidence="1">
    <location>
        <begin position="113"/>
        <end position="122"/>
    </location>
</feature>
<feature type="region of interest" description="Disordered" evidence="1">
    <location>
        <begin position="94"/>
        <end position="143"/>
    </location>
</feature>
<proteinExistence type="predicted"/>
<sequence>MTATTADLGAYISRIHNHGGGDDDTTTTIFGTSPAHRRPQLRRHRPNRVLLYPGCFNPPHVAHSALLRRAFESTPDLGVVAAVVLPLDDDRLEEKRQDRRARKQQQQQQRERVRARRAKVKKASGGEVGEAGETGEGEGEGADEAEMDGLLLTREQRVALWRGWGGWCEEEWHEFRERLVDAVRRDGFELEFVCLVGADYVGRRGVPWGSWDCEKLVVGDAGRAVDFVATDGDGRSRLLSLAWCEKWEPVEEDEEAAHQRVMDDIAWLVGVSSFYDCGYIRRQLDRDPRFYENLAQDGLRTFTESTRKQWMCRRKRSQGQWLRYVPCPDDERTIHTGGSTKIRDSIASCPTGQLLKKLEGTVLNAEMLVEFVMDARSPEMHHTYRIFGLP</sequence>
<evidence type="ECO:0000313" key="3">
    <source>
        <dbReference type="Proteomes" id="UP001278766"/>
    </source>
</evidence>
<feature type="compositionally biased region" description="Acidic residues" evidence="1">
    <location>
        <begin position="133"/>
        <end position="143"/>
    </location>
</feature>
<organism evidence="2 3">
    <name type="scientific">Chaetomium fimeti</name>
    <dbReference type="NCBI Taxonomy" id="1854472"/>
    <lineage>
        <taxon>Eukaryota</taxon>
        <taxon>Fungi</taxon>
        <taxon>Dikarya</taxon>
        <taxon>Ascomycota</taxon>
        <taxon>Pezizomycotina</taxon>
        <taxon>Sordariomycetes</taxon>
        <taxon>Sordariomycetidae</taxon>
        <taxon>Sordariales</taxon>
        <taxon>Chaetomiaceae</taxon>
        <taxon>Chaetomium</taxon>
    </lineage>
</organism>
<dbReference type="RefSeq" id="XP_062661144.1">
    <property type="nucleotide sequence ID" value="XM_062806539.1"/>
</dbReference>
<protein>
    <recommendedName>
        <fullName evidence="4">Cytidyltransferase-like domain-containing protein</fullName>
    </recommendedName>
</protein>
<reference evidence="2" key="1">
    <citation type="journal article" date="2023" name="Mol. Phylogenet. Evol.">
        <title>Genome-scale phylogeny and comparative genomics of the fungal order Sordariales.</title>
        <authorList>
            <person name="Hensen N."/>
            <person name="Bonometti L."/>
            <person name="Westerberg I."/>
            <person name="Brannstrom I.O."/>
            <person name="Guillou S."/>
            <person name="Cros-Aarteil S."/>
            <person name="Calhoun S."/>
            <person name="Haridas S."/>
            <person name="Kuo A."/>
            <person name="Mondo S."/>
            <person name="Pangilinan J."/>
            <person name="Riley R."/>
            <person name="LaButti K."/>
            <person name="Andreopoulos B."/>
            <person name="Lipzen A."/>
            <person name="Chen C."/>
            <person name="Yan M."/>
            <person name="Daum C."/>
            <person name="Ng V."/>
            <person name="Clum A."/>
            <person name="Steindorff A."/>
            <person name="Ohm R.A."/>
            <person name="Martin F."/>
            <person name="Silar P."/>
            <person name="Natvig D.O."/>
            <person name="Lalanne C."/>
            <person name="Gautier V."/>
            <person name="Ament-Velasquez S.L."/>
            <person name="Kruys A."/>
            <person name="Hutchinson M.I."/>
            <person name="Powell A.J."/>
            <person name="Barry K."/>
            <person name="Miller A.N."/>
            <person name="Grigoriev I.V."/>
            <person name="Debuchy R."/>
            <person name="Gladieux P."/>
            <person name="Hiltunen Thoren M."/>
            <person name="Johannesson H."/>
        </authorList>
    </citation>
    <scope>NUCLEOTIDE SEQUENCE</scope>
    <source>
        <strain evidence="2">CBS 168.71</strain>
    </source>
</reference>
<evidence type="ECO:0000313" key="2">
    <source>
        <dbReference type="EMBL" id="KAK3297630.1"/>
    </source>
</evidence>
<dbReference type="EMBL" id="JAUEPN010000003">
    <property type="protein sequence ID" value="KAK3297630.1"/>
    <property type="molecule type" value="Genomic_DNA"/>
</dbReference>
<dbReference type="AlphaFoldDB" id="A0AAE0HJG1"/>
<comment type="caution">
    <text evidence="2">The sequence shown here is derived from an EMBL/GenBank/DDBJ whole genome shotgun (WGS) entry which is preliminary data.</text>
</comment>
<dbReference type="SUPFAM" id="SSF52374">
    <property type="entry name" value="Nucleotidylyl transferase"/>
    <property type="match status" value="1"/>
</dbReference>
<keyword evidence="3" id="KW-1185">Reference proteome</keyword>
<gene>
    <name evidence="2" type="ORF">B0H64DRAFT_441077</name>
</gene>
<reference evidence="2" key="2">
    <citation type="submission" date="2023-06" db="EMBL/GenBank/DDBJ databases">
        <authorList>
            <consortium name="Lawrence Berkeley National Laboratory"/>
            <person name="Haridas S."/>
            <person name="Hensen N."/>
            <person name="Bonometti L."/>
            <person name="Westerberg I."/>
            <person name="Brannstrom I.O."/>
            <person name="Guillou S."/>
            <person name="Cros-Aarteil S."/>
            <person name="Calhoun S."/>
            <person name="Kuo A."/>
            <person name="Mondo S."/>
            <person name="Pangilinan J."/>
            <person name="Riley R."/>
            <person name="Labutti K."/>
            <person name="Andreopoulos B."/>
            <person name="Lipzen A."/>
            <person name="Chen C."/>
            <person name="Yanf M."/>
            <person name="Daum C."/>
            <person name="Ng V."/>
            <person name="Clum A."/>
            <person name="Steindorff A."/>
            <person name="Ohm R."/>
            <person name="Martin F."/>
            <person name="Silar P."/>
            <person name="Natvig D."/>
            <person name="Lalanne C."/>
            <person name="Gautier V."/>
            <person name="Ament-Velasquez S.L."/>
            <person name="Kruys A."/>
            <person name="Hutchinson M.I."/>
            <person name="Powell A.J."/>
            <person name="Barry K."/>
            <person name="Miller A.N."/>
            <person name="Grigoriev I.V."/>
            <person name="Debuchy R."/>
            <person name="Gladieux P."/>
            <person name="Thoren M.H."/>
            <person name="Johannesson H."/>
        </authorList>
    </citation>
    <scope>NUCLEOTIDE SEQUENCE</scope>
    <source>
        <strain evidence="2">CBS 168.71</strain>
    </source>
</reference>
<evidence type="ECO:0000256" key="1">
    <source>
        <dbReference type="SAM" id="MobiDB-lite"/>
    </source>
</evidence>
<dbReference type="Proteomes" id="UP001278766">
    <property type="component" value="Unassembled WGS sequence"/>
</dbReference>
<dbReference type="InterPro" id="IPR014729">
    <property type="entry name" value="Rossmann-like_a/b/a_fold"/>
</dbReference>